<evidence type="ECO:0000256" key="13">
    <source>
        <dbReference type="ARBA" id="ARBA00023146"/>
    </source>
</evidence>
<dbReference type="SUPFAM" id="SSF50249">
    <property type="entry name" value="Nucleic acid-binding proteins"/>
    <property type="match status" value="1"/>
</dbReference>
<evidence type="ECO:0000256" key="8">
    <source>
        <dbReference type="ARBA" id="ARBA00022598"/>
    </source>
</evidence>
<dbReference type="Gene3D" id="2.40.50.140">
    <property type="entry name" value="Nucleic acid-binding proteins"/>
    <property type="match status" value="1"/>
</dbReference>
<organism evidence="18 19">
    <name type="scientific">candidate division WOR-3 bacterium</name>
    <dbReference type="NCBI Taxonomy" id="2052148"/>
    <lineage>
        <taxon>Bacteria</taxon>
        <taxon>Bacteria division WOR-3</taxon>
    </lineage>
</organism>
<evidence type="ECO:0000256" key="1">
    <source>
        <dbReference type="ARBA" id="ARBA00003314"/>
    </source>
</evidence>
<keyword evidence="9" id="KW-0547">Nucleotide-binding</keyword>
<dbReference type="Pfam" id="PF01588">
    <property type="entry name" value="tRNA_bind"/>
    <property type="match status" value="1"/>
</dbReference>
<keyword evidence="11 16" id="KW-0694">RNA-binding</keyword>
<dbReference type="GO" id="GO:0006431">
    <property type="term" value="P:methionyl-tRNA aminoacylation"/>
    <property type="evidence" value="ECO:0007669"/>
    <property type="project" value="InterPro"/>
</dbReference>
<comment type="function">
    <text evidence="1">Is required not only for elongation of protein synthesis but also for the initiation of all mRNA translation through initiator tRNA(fMet) aminoacylation.</text>
</comment>
<evidence type="ECO:0000256" key="6">
    <source>
        <dbReference type="ARBA" id="ARBA00022490"/>
    </source>
</evidence>
<dbReference type="InterPro" id="IPR002547">
    <property type="entry name" value="tRNA-bd_dom"/>
</dbReference>
<gene>
    <name evidence="18" type="primary">metG</name>
    <name evidence="18" type="ORF">GF359_06430</name>
</gene>
<dbReference type="GO" id="GO:0005737">
    <property type="term" value="C:cytoplasm"/>
    <property type="evidence" value="ECO:0007669"/>
    <property type="project" value="UniProtKB-SubCell"/>
</dbReference>
<feature type="domain" description="TRNA-binding" evidence="17">
    <location>
        <begin position="19"/>
        <end position="119"/>
    </location>
</feature>
<proteinExistence type="predicted"/>
<name>A0A9D5KA14_UNCW3</name>
<dbReference type="EMBL" id="WJKJ01000214">
    <property type="protein sequence ID" value="MBD3364835.1"/>
    <property type="molecule type" value="Genomic_DNA"/>
</dbReference>
<dbReference type="Proteomes" id="UP000630660">
    <property type="component" value="Unassembled WGS sequence"/>
</dbReference>
<dbReference type="FunFam" id="2.40.50.140:FF:000042">
    <property type="entry name" value="Methionine--tRNA ligase"/>
    <property type="match status" value="1"/>
</dbReference>
<comment type="subunit">
    <text evidence="3">Homodimer.</text>
</comment>
<dbReference type="GO" id="GO:0004825">
    <property type="term" value="F:methionine-tRNA ligase activity"/>
    <property type="evidence" value="ECO:0007669"/>
    <property type="project" value="UniProtKB-EC"/>
</dbReference>
<evidence type="ECO:0000256" key="7">
    <source>
        <dbReference type="ARBA" id="ARBA00022555"/>
    </source>
</evidence>
<evidence type="ECO:0000256" key="14">
    <source>
        <dbReference type="ARBA" id="ARBA00030904"/>
    </source>
</evidence>
<dbReference type="InterPro" id="IPR004495">
    <property type="entry name" value="Met-tRNA-synth_bsu_C"/>
</dbReference>
<evidence type="ECO:0000256" key="4">
    <source>
        <dbReference type="ARBA" id="ARBA00012838"/>
    </source>
</evidence>
<evidence type="ECO:0000256" key="15">
    <source>
        <dbReference type="ARBA" id="ARBA00047364"/>
    </source>
</evidence>
<dbReference type="CDD" id="cd02800">
    <property type="entry name" value="tRNA_bind_EcMetRS_like"/>
    <property type="match status" value="1"/>
</dbReference>
<evidence type="ECO:0000256" key="3">
    <source>
        <dbReference type="ARBA" id="ARBA00011738"/>
    </source>
</evidence>
<evidence type="ECO:0000256" key="9">
    <source>
        <dbReference type="ARBA" id="ARBA00022741"/>
    </source>
</evidence>
<keyword evidence="7 16" id="KW-0820">tRNA-binding</keyword>
<dbReference type="GO" id="GO:0000049">
    <property type="term" value="F:tRNA binding"/>
    <property type="evidence" value="ECO:0007669"/>
    <property type="project" value="UniProtKB-UniRule"/>
</dbReference>
<dbReference type="InterPro" id="IPR051270">
    <property type="entry name" value="Tyrosine-tRNA_ligase_regulator"/>
</dbReference>
<dbReference type="NCBIfam" id="TIGR00399">
    <property type="entry name" value="metG_C_term"/>
    <property type="match status" value="1"/>
</dbReference>
<sequence>MCILEKNYQEEILAVTIDDFKKLDLRVAKVLEAEKVEGADKLYKLKITLGLEERQLVAGIAQHYSADELVGKQIIVIANLEHAVIRGVESQGMLLAATSEGKIVLATMDKEADPGSKLT</sequence>
<keyword evidence="8 18" id="KW-0436">Ligase</keyword>
<dbReference type="PANTHER" id="PTHR11586:SF37">
    <property type="entry name" value="TRNA-BINDING DOMAIN-CONTAINING PROTEIN"/>
    <property type="match status" value="1"/>
</dbReference>
<comment type="subcellular location">
    <subcellularLocation>
        <location evidence="2">Cytoplasm</location>
    </subcellularLocation>
</comment>
<evidence type="ECO:0000256" key="2">
    <source>
        <dbReference type="ARBA" id="ARBA00004496"/>
    </source>
</evidence>
<evidence type="ECO:0000256" key="16">
    <source>
        <dbReference type="PROSITE-ProRule" id="PRU00209"/>
    </source>
</evidence>
<evidence type="ECO:0000256" key="11">
    <source>
        <dbReference type="ARBA" id="ARBA00022884"/>
    </source>
</evidence>
<evidence type="ECO:0000313" key="18">
    <source>
        <dbReference type="EMBL" id="MBD3364835.1"/>
    </source>
</evidence>
<dbReference type="EC" id="6.1.1.10" evidence="4"/>
<evidence type="ECO:0000259" key="17">
    <source>
        <dbReference type="PROSITE" id="PS50886"/>
    </source>
</evidence>
<dbReference type="InterPro" id="IPR012340">
    <property type="entry name" value="NA-bd_OB-fold"/>
</dbReference>
<evidence type="ECO:0000256" key="10">
    <source>
        <dbReference type="ARBA" id="ARBA00022840"/>
    </source>
</evidence>
<dbReference type="PANTHER" id="PTHR11586">
    <property type="entry name" value="TRNA-AMINOACYLATION COFACTOR ARC1 FAMILY MEMBER"/>
    <property type="match status" value="1"/>
</dbReference>
<reference evidence="18" key="1">
    <citation type="submission" date="2019-11" db="EMBL/GenBank/DDBJ databases">
        <title>Microbial mats filling the niche in hypersaline microbial mats.</title>
        <authorList>
            <person name="Wong H.L."/>
            <person name="Macleod F.I."/>
            <person name="White R.A. III"/>
            <person name="Burns B.P."/>
        </authorList>
    </citation>
    <scope>NUCLEOTIDE SEQUENCE</scope>
    <source>
        <strain evidence="18">Bin_327</strain>
    </source>
</reference>
<dbReference type="PROSITE" id="PS50886">
    <property type="entry name" value="TRBD"/>
    <property type="match status" value="1"/>
</dbReference>
<keyword evidence="12" id="KW-0648">Protein biosynthesis</keyword>
<keyword evidence="13" id="KW-0030">Aminoacyl-tRNA synthetase</keyword>
<evidence type="ECO:0000256" key="12">
    <source>
        <dbReference type="ARBA" id="ARBA00022917"/>
    </source>
</evidence>
<dbReference type="AlphaFoldDB" id="A0A9D5KA14"/>
<accession>A0A9D5KA14</accession>
<comment type="caution">
    <text evidence="18">The sequence shown here is derived from an EMBL/GenBank/DDBJ whole genome shotgun (WGS) entry which is preliminary data.</text>
</comment>
<evidence type="ECO:0000313" key="19">
    <source>
        <dbReference type="Proteomes" id="UP000630660"/>
    </source>
</evidence>
<protein>
    <recommendedName>
        <fullName evidence="5">Methionine--tRNA ligase</fullName>
        <ecNumber evidence="4">6.1.1.10</ecNumber>
    </recommendedName>
    <alternativeName>
        <fullName evidence="14">Methionyl-tRNA synthetase</fullName>
    </alternativeName>
</protein>
<evidence type="ECO:0000256" key="5">
    <source>
        <dbReference type="ARBA" id="ARBA00018753"/>
    </source>
</evidence>
<keyword evidence="10" id="KW-0067">ATP-binding</keyword>
<keyword evidence="6" id="KW-0963">Cytoplasm</keyword>
<dbReference type="GO" id="GO:0005524">
    <property type="term" value="F:ATP binding"/>
    <property type="evidence" value="ECO:0007669"/>
    <property type="project" value="UniProtKB-KW"/>
</dbReference>
<comment type="catalytic activity">
    <reaction evidence="15">
        <text>tRNA(Met) + L-methionine + ATP = L-methionyl-tRNA(Met) + AMP + diphosphate</text>
        <dbReference type="Rhea" id="RHEA:13481"/>
        <dbReference type="Rhea" id="RHEA-COMP:9667"/>
        <dbReference type="Rhea" id="RHEA-COMP:9698"/>
        <dbReference type="ChEBI" id="CHEBI:30616"/>
        <dbReference type="ChEBI" id="CHEBI:33019"/>
        <dbReference type="ChEBI" id="CHEBI:57844"/>
        <dbReference type="ChEBI" id="CHEBI:78442"/>
        <dbReference type="ChEBI" id="CHEBI:78530"/>
        <dbReference type="ChEBI" id="CHEBI:456215"/>
        <dbReference type="EC" id="6.1.1.10"/>
    </reaction>
</comment>